<feature type="transmembrane region" description="Helical" evidence="14">
    <location>
        <begin position="20"/>
        <end position="39"/>
    </location>
</feature>
<evidence type="ECO:0000256" key="2">
    <source>
        <dbReference type="ARBA" id="ARBA00004651"/>
    </source>
</evidence>
<evidence type="ECO:0000256" key="1">
    <source>
        <dbReference type="ARBA" id="ARBA00000085"/>
    </source>
</evidence>
<dbReference type="CDD" id="cd06225">
    <property type="entry name" value="HAMP"/>
    <property type="match status" value="1"/>
</dbReference>
<dbReference type="SUPFAM" id="SSF158472">
    <property type="entry name" value="HAMP domain-like"/>
    <property type="match status" value="1"/>
</dbReference>
<dbReference type="EC" id="2.7.13.3" evidence="3"/>
<evidence type="ECO:0000256" key="8">
    <source>
        <dbReference type="ARBA" id="ARBA00022741"/>
    </source>
</evidence>
<comment type="caution">
    <text evidence="17">The sequence shown here is derived from an EMBL/GenBank/DDBJ whole genome shotgun (WGS) entry which is preliminary data.</text>
</comment>
<dbReference type="PROSITE" id="PS50109">
    <property type="entry name" value="HIS_KIN"/>
    <property type="match status" value="1"/>
</dbReference>
<dbReference type="EMBL" id="JBHSDT010000003">
    <property type="protein sequence ID" value="MFC4402166.1"/>
    <property type="molecule type" value="Genomic_DNA"/>
</dbReference>
<organism evidence="17 18">
    <name type="scientific">Gracilibacillus xinjiangensis</name>
    <dbReference type="NCBI Taxonomy" id="1193282"/>
    <lineage>
        <taxon>Bacteria</taxon>
        <taxon>Bacillati</taxon>
        <taxon>Bacillota</taxon>
        <taxon>Bacilli</taxon>
        <taxon>Bacillales</taxon>
        <taxon>Bacillaceae</taxon>
        <taxon>Gracilibacillus</taxon>
    </lineage>
</organism>
<evidence type="ECO:0000256" key="14">
    <source>
        <dbReference type="SAM" id="Phobius"/>
    </source>
</evidence>
<comment type="subcellular location">
    <subcellularLocation>
        <location evidence="2">Cell membrane</location>
        <topology evidence="2">Multi-pass membrane protein</topology>
    </subcellularLocation>
</comment>
<dbReference type="Gene3D" id="6.10.340.10">
    <property type="match status" value="1"/>
</dbReference>
<dbReference type="SMART" id="SM00304">
    <property type="entry name" value="HAMP"/>
    <property type="match status" value="1"/>
</dbReference>
<dbReference type="InterPro" id="IPR010559">
    <property type="entry name" value="Sig_transdc_His_kin_internal"/>
</dbReference>
<name>A0ABV8WU95_9BACI</name>
<comment type="catalytic activity">
    <reaction evidence="1">
        <text>ATP + protein L-histidine = ADP + protein N-phospho-L-histidine.</text>
        <dbReference type="EC" id="2.7.13.3"/>
    </reaction>
</comment>
<gene>
    <name evidence="17" type="ORF">ACFOY7_03645</name>
</gene>
<keyword evidence="4" id="KW-1003">Cell membrane</keyword>
<accession>A0ABV8WU95</accession>
<sequence>MKKWTQINNIPIRYKLISHFLFIGILPILCLGILVSLTVERVLEEQANDNTMQLISKVNQTFEFHINNMQSITYMIASDNEVQQFLDESDGFKNKYEIQRFLRSFTTITSEVAGIMVVSNEGEYISNELYSPSVIDLTKSFWYEEAVKNDGIFHILGRPDGRRLTSIVDYKNEDVVSVVRAVIDPFTSEVRGVILIDLKLRVIAETARDIRLGKSGYLMVVDNKGQNIYLPNQPIVEKVPLEWISEQPSGNFSKTINHERIQFIYQRSPFADWTTVGVFPAEESLFELREIRFYLTVFIFIIMIFGIPVSYYLSQSISKPIVELMTFMRKAESGDLNVRYMDKRYDEIGLLGRSFNTMLQKLLELISLTERQERQKRDAEFRSLQANINPHFLYNTLDTIQWMARKHKAMDVAEVVESLAKLFRIGLSKGRDTIMVSEEIEHIESYLKIQKTRYRDKLNYRMKVNPKVHACYTLKFILQPIIENAIYHGIKERRGPGHINITAEKEASQLIIKIIDNGAGMEKDQLDALRIAIKEAVKRTENAESQNKKGYGILNVQARIQLAYGNDYGLEIDSEKGQGTCVKLLLPIIKEQYLEKG</sequence>
<evidence type="ECO:0000256" key="7">
    <source>
        <dbReference type="ARBA" id="ARBA00022692"/>
    </source>
</evidence>
<keyword evidence="5" id="KW-0597">Phosphoprotein</keyword>
<evidence type="ECO:0000313" key="17">
    <source>
        <dbReference type="EMBL" id="MFC4402166.1"/>
    </source>
</evidence>
<evidence type="ECO:0000256" key="3">
    <source>
        <dbReference type="ARBA" id="ARBA00012438"/>
    </source>
</evidence>
<dbReference type="Pfam" id="PF02518">
    <property type="entry name" value="HATPase_c"/>
    <property type="match status" value="1"/>
</dbReference>
<keyword evidence="9 17" id="KW-0418">Kinase</keyword>
<keyword evidence="13 14" id="KW-0472">Membrane</keyword>
<dbReference type="GO" id="GO:0004673">
    <property type="term" value="F:protein histidine kinase activity"/>
    <property type="evidence" value="ECO:0007669"/>
    <property type="project" value="UniProtKB-EC"/>
</dbReference>
<dbReference type="SUPFAM" id="SSF55874">
    <property type="entry name" value="ATPase domain of HSP90 chaperone/DNA topoisomerase II/histidine kinase"/>
    <property type="match status" value="1"/>
</dbReference>
<dbReference type="Pfam" id="PF06580">
    <property type="entry name" value="His_kinase"/>
    <property type="match status" value="1"/>
</dbReference>
<feature type="transmembrane region" description="Helical" evidence="14">
    <location>
        <begin position="293"/>
        <end position="313"/>
    </location>
</feature>
<dbReference type="Gene3D" id="3.30.450.20">
    <property type="entry name" value="PAS domain"/>
    <property type="match status" value="2"/>
</dbReference>
<keyword evidence="12" id="KW-0902">Two-component regulatory system</keyword>
<dbReference type="Pfam" id="PF00672">
    <property type="entry name" value="HAMP"/>
    <property type="match status" value="1"/>
</dbReference>
<evidence type="ECO:0000256" key="11">
    <source>
        <dbReference type="ARBA" id="ARBA00022989"/>
    </source>
</evidence>
<keyword evidence="8" id="KW-0547">Nucleotide-binding</keyword>
<dbReference type="InterPro" id="IPR036890">
    <property type="entry name" value="HATPase_C_sf"/>
</dbReference>
<evidence type="ECO:0000256" key="6">
    <source>
        <dbReference type="ARBA" id="ARBA00022679"/>
    </source>
</evidence>
<evidence type="ECO:0000256" key="13">
    <source>
        <dbReference type="ARBA" id="ARBA00023136"/>
    </source>
</evidence>
<keyword evidence="18" id="KW-1185">Reference proteome</keyword>
<dbReference type="InterPro" id="IPR005467">
    <property type="entry name" value="His_kinase_dom"/>
</dbReference>
<evidence type="ECO:0000256" key="9">
    <source>
        <dbReference type="ARBA" id="ARBA00022777"/>
    </source>
</evidence>
<evidence type="ECO:0000256" key="4">
    <source>
        <dbReference type="ARBA" id="ARBA00022475"/>
    </source>
</evidence>
<keyword evidence="10" id="KW-0067">ATP-binding</keyword>
<dbReference type="InterPro" id="IPR033479">
    <property type="entry name" value="dCache_1"/>
</dbReference>
<protein>
    <recommendedName>
        <fullName evidence="3">histidine kinase</fullName>
        <ecNumber evidence="3">2.7.13.3</ecNumber>
    </recommendedName>
</protein>
<evidence type="ECO:0000256" key="12">
    <source>
        <dbReference type="ARBA" id="ARBA00023012"/>
    </source>
</evidence>
<evidence type="ECO:0000256" key="5">
    <source>
        <dbReference type="ARBA" id="ARBA00022553"/>
    </source>
</evidence>
<evidence type="ECO:0000259" key="16">
    <source>
        <dbReference type="PROSITE" id="PS50885"/>
    </source>
</evidence>
<proteinExistence type="predicted"/>
<dbReference type="PANTHER" id="PTHR34220:SF7">
    <property type="entry name" value="SENSOR HISTIDINE KINASE YPDA"/>
    <property type="match status" value="1"/>
</dbReference>
<evidence type="ECO:0000259" key="15">
    <source>
        <dbReference type="PROSITE" id="PS50109"/>
    </source>
</evidence>
<reference evidence="18" key="1">
    <citation type="journal article" date="2019" name="Int. J. Syst. Evol. Microbiol.">
        <title>The Global Catalogue of Microorganisms (GCM) 10K type strain sequencing project: providing services to taxonomists for standard genome sequencing and annotation.</title>
        <authorList>
            <consortium name="The Broad Institute Genomics Platform"/>
            <consortium name="The Broad Institute Genome Sequencing Center for Infectious Disease"/>
            <person name="Wu L."/>
            <person name="Ma J."/>
        </authorList>
    </citation>
    <scope>NUCLEOTIDE SEQUENCE [LARGE SCALE GENOMIC DNA]</scope>
    <source>
        <strain evidence="18">CCUG 37865</strain>
    </source>
</reference>
<dbReference type="PROSITE" id="PS50885">
    <property type="entry name" value="HAMP"/>
    <property type="match status" value="1"/>
</dbReference>
<keyword evidence="6 17" id="KW-0808">Transferase</keyword>
<dbReference type="Gene3D" id="3.30.565.10">
    <property type="entry name" value="Histidine kinase-like ATPase, C-terminal domain"/>
    <property type="match status" value="1"/>
</dbReference>
<evidence type="ECO:0000256" key="10">
    <source>
        <dbReference type="ARBA" id="ARBA00022840"/>
    </source>
</evidence>
<dbReference type="InterPro" id="IPR003594">
    <property type="entry name" value="HATPase_dom"/>
</dbReference>
<dbReference type="Pfam" id="PF02743">
    <property type="entry name" value="dCache_1"/>
    <property type="match status" value="1"/>
</dbReference>
<feature type="domain" description="HAMP" evidence="16">
    <location>
        <begin position="315"/>
        <end position="367"/>
    </location>
</feature>
<keyword evidence="11 14" id="KW-1133">Transmembrane helix</keyword>
<dbReference type="PANTHER" id="PTHR34220">
    <property type="entry name" value="SENSOR HISTIDINE KINASE YPDA"/>
    <property type="match status" value="1"/>
</dbReference>
<feature type="domain" description="Histidine kinase" evidence="15">
    <location>
        <begin position="474"/>
        <end position="590"/>
    </location>
</feature>
<dbReference type="InterPro" id="IPR003660">
    <property type="entry name" value="HAMP_dom"/>
</dbReference>
<dbReference type="Proteomes" id="UP001595882">
    <property type="component" value="Unassembled WGS sequence"/>
</dbReference>
<dbReference type="InterPro" id="IPR050640">
    <property type="entry name" value="Bact_2-comp_sensor_kinase"/>
</dbReference>
<dbReference type="RefSeq" id="WP_390249490.1">
    <property type="nucleotide sequence ID" value="NZ_JBHSDT010000003.1"/>
</dbReference>
<keyword evidence="7 14" id="KW-0812">Transmembrane</keyword>
<dbReference type="SMART" id="SM00387">
    <property type="entry name" value="HATPase_c"/>
    <property type="match status" value="1"/>
</dbReference>
<evidence type="ECO:0000313" key="18">
    <source>
        <dbReference type="Proteomes" id="UP001595882"/>
    </source>
</evidence>